<accession>A0A844QH94</accession>
<organism evidence="1 2">
    <name type="scientific">Nitratireductor arenosus</name>
    <dbReference type="NCBI Taxonomy" id="2682096"/>
    <lineage>
        <taxon>Bacteria</taxon>
        <taxon>Pseudomonadati</taxon>
        <taxon>Pseudomonadota</taxon>
        <taxon>Alphaproteobacteria</taxon>
        <taxon>Hyphomicrobiales</taxon>
        <taxon>Phyllobacteriaceae</taxon>
        <taxon>Nitratireductor</taxon>
    </lineage>
</organism>
<gene>
    <name evidence="1" type="ORF">GN330_12140</name>
</gene>
<name>A0A844QH94_9HYPH</name>
<dbReference type="RefSeq" id="WP_156712983.1">
    <property type="nucleotide sequence ID" value="NZ_WPHG01000003.1"/>
</dbReference>
<evidence type="ECO:0000313" key="1">
    <source>
        <dbReference type="EMBL" id="MVA97994.1"/>
    </source>
</evidence>
<comment type="caution">
    <text evidence="1">The sequence shown here is derived from an EMBL/GenBank/DDBJ whole genome shotgun (WGS) entry which is preliminary data.</text>
</comment>
<sequence length="235" mass="26698">MPRPTSPYDLIYAPGDDVAYPDWLHDVGDRSVFRISGLWEYRIATGRDDSGKKGFANPARLERATAKLAQYGWDTYCEPARTPLSATGVATILRARDGRRTKMSLHSALLLILMLEDFLAERGSPIDIYSGGFTPRLPAPVRIVPYIFDLKQATAARLDDLIRRGREIRRRAYQENLDFLEHMCRCEEMFSEHTCRVVSEEGQLEAGIDTVIRRKKNSGNGYRVACNLDRVVYPI</sequence>
<reference evidence="1 2" key="1">
    <citation type="submission" date="2019-12" db="EMBL/GenBank/DDBJ databases">
        <title>Nitratireductor arenosus sp. nov., Isolated from sea sand, Jeju island, South Korea.</title>
        <authorList>
            <person name="Kim W."/>
        </authorList>
    </citation>
    <scope>NUCLEOTIDE SEQUENCE [LARGE SCALE GENOMIC DNA]</scope>
    <source>
        <strain evidence="1 2">CAU 1489</strain>
    </source>
</reference>
<dbReference type="Proteomes" id="UP000463224">
    <property type="component" value="Unassembled WGS sequence"/>
</dbReference>
<dbReference type="EMBL" id="WPHG01000003">
    <property type="protein sequence ID" value="MVA97994.1"/>
    <property type="molecule type" value="Genomic_DNA"/>
</dbReference>
<dbReference type="AlphaFoldDB" id="A0A844QH94"/>
<keyword evidence="2" id="KW-1185">Reference proteome</keyword>
<proteinExistence type="predicted"/>
<evidence type="ECO:0000313" key="2">
    <source>
        <dbReference type="Proteomes" id="UP000463224"/>
    </source>
</evidence>
<protein>
    <submittedName>
        <fullName evidence="1">Uncharacterized protein</fullName>
    </submittedName>
</protein>